<evidence type="ECO:0000313" key="1">
    <source>
        <dbReference type="EMBL" id="KAK3729059.1"/>
    </source>
</evidence>
<accession>A0AAE0Y152</accession>
<dbReference type="Proteomes" id="UP001283361">
    <property type="component" value="Unassembled WGS sequence"/>
</dbReference>
<comment type="caution">
    <text evidence="1">The sequence shown here is derived from an EMBL/GenBank/DDBJ whole genome shotgun (WGS) entry which is preliminary data.</text>
</comment>
<reference evidence="1" key="1">
    <citation type="journal article" date="2023" name="G3 (Bethesda)">
        <title>A reference genome for the long-term kleptoplast-retaining sea slug Elysia crispata morphotype clarki.</title>
        <authorList>
            <person name="Eastman K.E."/>
            <person name="Pendleton A.L."/>
            <person name="Shaikh M.A."/>
            <person name="Suttiyut T."/>
            <person name="Ogas R."/>
            <person name="Tomko P."/>
            <person name="Gavelis G."/>
            <person name="Widhalm J.R."/>
            <person name="Wisecaver J.H."/>
        </authorList>
    </citation>
    <scope>NUCLEOTIDE SEQUENCE</scope>
    <source>
        <strain evidence="1">ECLA1</strain>
    </source>
</reference>
<evidence type="ECO:0000313" key="2">
    <source>
        <dbReference type="Proteomes" id="UP001283361"/>
    </source>
</evidence>
<protein>
    <submittedName>
        <fullName evidence="1">Uncharacterized protein</fullName>
    </submittedName>
</protein>
<keyword evidence="2" id="KW-1185">Reference proteome</keyword>
<gene>
    <name evidence="1" type="ORF">RRG08_005432</name>
</gene>
<organism evidence="1 2">
    <name type="scientific">Elysia crispata</name>
    <name type="common">lettuce slug</name>
    <dbReference type="NCBI Taxonomy" id="231223"/>
    <lineage>
        <taxon>Eukaryota</taxon>
        <taxon>Metazoa</taxon>
        <taxon>Spiralia</taxon>
        <taxon>Lophotrochozoa</taxon>
        <taxon>Mollusca</taxon>
        <taxon>Gastropoda</taxon>
        <taxon>Heterobranchia</taxon>
        <taxon>Euthyneura</taxon>
        <taxon>Panpulmonata</taxon>
        <taxon>Sacoglossa</taxon>
        <taxon>Placobranchoidea</taxon>
        <taxon>Plakobranchidae</taxon>
        <taxon>Elysia</taxon>
    </lineage>
</organism>
<dbReference type="AlphaFoldDB" id="A0AAE0Y152"/>
<proteinExistence type="predicted"/>
<dbReference type="EMBL" id="JAWDGP010007160">
    <property type="protein sequence ID" value="KAK3729059.1"/>
    <property type="molecule type" value="Genomic_DNA"/>
</dbReference>
<sequence>MDRLPPLGQFLMKQACDEEIVITTATIIIKVWDDENSFINLHNMSAELLMPIFSALGQDNPYILSTFPTAVTTYRHYCWGSTTLIAVCPVGVYALGGLDGPGDAASSPLNHLT</sequence>
<name>A0AAE0Y152_9GAST</name>